<gene>
    <name evidence="1" type="ORF">EV184_12654</name>
</gene>
<evidence type="ECO:0000313" key="1">
    <source>
        <dbReference type="EMBL" id="TCN21278.1"/>
    </source>
</evidence>
<evidence type="ECO:0000313" key="2">
    <source>
        <dbReference type="Proteomes" id="UP000295043"/>
    </source>
</evidence>
<proteinExistence type="predicted"/>
<dbReference type="EMBL" id="SLVU01000026">
    <property type="protein sequence ID" value="TCN21278.1"/>
    <property type="molecule type" value="Genomic_DNA"/>
</dbReference>
<comment type="caution">
    <text evidence="1">The sequence shown here is derived from an EMBL/GenBank/DDBJ whole genome shotgun (WGS) entry which is preliminary data.</text>
</comment>
<organism evidence="1 2">
    <name type="scientific">Sinorhizobium americanum</name>
    <dbReference type="NCBI Taxonomy" id="194963"/>
    <lineage>
        <taxon>Bacteria</taxon>
        <taxon>Pseudomonadati</taxon>
        <taxon>Pseudomonadota</taxon>
        <taxon>Alphaproteobacteria</taxon>
        <taxon>Hyphomicrobiales</taxon>
        <taxon>Rhizobiaceae</taxon>
        <taxon>Sinorhizobium/Ensifer group</taxon>
        <taxon>Sinorhizobium</taxon>
    </lineage>
</organism>
<reference evidence="1 2" key="1">
    <citation type="submission" date="2019-03" db="EMBL/GenBank/DDBJ databases">
        <title>Genomic Encyclopedia of Type Strains, Phase IV (KMG-V): Genome sequencing to study the core and pangenomes of soil and plant-associated prokaryotes.</title>
        <authorList>
            <person name="Whitman W."/>
        </authorList>
    </citation>
    <scope>NUCLEOTIDE SEQUENCE [LARGE SCALE GENOMIC DNA]</scope>
    <source>
        <strain evidence="1 2">23C40</strain>
    </source>
</reference>
<dbReference type="Proteomes" id="UP000295043">
    <property type="component" value="Unassembled WGS sequence"/>
</dbReference>
<sequence>MRMKVPTEKRKAFLAAACLVFTTLLVLSAALLVSLRSFGPLAMLSTTYSESHGGDG</sequence>
<name>A0A4R2B3T3_9HYPH</name>
<accession>A0A4R2B3T3</accession>
<protein>
    <submittedName>
        <fullName evidence="1">Uncharacterized protein</fullName>
    </submittedName>
</protein>
<dbReference type="AlphaFoldDB" id="A0A4R2B3T3"/>